<evidence type="ECO:0000256" key="3">
    <source>
        <dbReference type="SAM" id="MobiDB-lite"/>
    </source>
</evidence>
<dbReference type="GO" id="GO:0000981">
    <property type="term" value="F:DNA-binding transcription factor activity, RNA polymerase II-specific"/>
    <property type="evidence" value="ECO:0007669"/>
    <property type="project" value="InterPro"/>
</dbReference>
<dbReference type="SUPFAM" id="SSF57701">
    <property type="entry name" value="Zn2/Cys6 DNA-binding domain"/>
    <property type="match status" value="1"/>
</dbReference>
<name>A0A9N9LQV8_9HELO</name>
<feature type="domain" description="Zn(2)-C6 fungal-type" evidence="4">
    <location>
        <begin position="27"/>
        <end position="59"/>
    </location>
</feature>
<protein>
    <recommendedName>
        <fullName evidence="4">Zn(2)-C6 fungal-type domain-containing protein</fullName>
    </recommendedName>
</protein>
<evidence type="ECO:0000256" key="2">
    <source>
        <dbReference type="ARBA" id="ARBA00023242"/>
    </source>
</evidence>
<comment type="caution">
    <text evidence="5">The sequence shown here is derived from an EMBL/GenBank/DDBJ whole genome shotgun (WGS) entry which is preliminary data.</text>
</comment>
<dbReference type="Proteomes" id="UP000701801">
    <property type="component" value="Unassembled WGS sequence"/>
</dbReference>
<dbReference type="GO" id="GO:0005634">
    <property type="term" value="C:nucleus"/>
    <property type="evidence" value="ECO:0007669"/>
    <property type="project" value="TreeGrafter"/>
</dbReference>
<dbReference type="PANTHER" id="PTHR31668:SF4">
    <property type="entry name" value="TRANSCRIPTIONAL ACTIVATOR PROTEIN DAL81"/>
    <property type="match status" value="1"/>
</dbReference>
<dbReference type="EMBL" id="CAJVRM010000231">
    <property type="protein sequence ID" value="CAG8977727.1"/>
    <property type="molecule type" value="Genomic_DNA"/>
</dbReference>
<proteinExistence type="predicted"/>
<keyword evidence="1" id="KW-0479">Metal-binding</keyword>
<accession>A0A9N9LQV8</accession>
<keyword evidence="6" id="KW-1185">Reference proteome</keyword>
<dbReference type="PANTHER" id="PTHR31668">
    <property type="entry name" value="GLUCOSE TRANSPORT TRANSCRIPTION REGULATOR RGT1-RELATED-RELATED"/>
    <property type="match status" value="1"/>
</dbReference>
<dbReference type="GO" id="GO:0001080">
    <property type="term" value="P:nitrogen catabolite activation of transcription from RNA polymerase II promoter"/>
    <property type="evidence" value="ECO:0007669"/>
    <property type="project" value="TreeGrafter"/>
</dbReference>
<dbReference type="CDD" id="cd00067">
    <property type="entry name" value="GAL4"/>
    <property type="match status" value="1"/>
</dbReference>
<dbReference type="InterPro" id="IPR001138">
    <property type="entry name" value="Zn2Cys6_DnaBD"/>
</dbReference>
<feature type="region of interest" description="Disordered" evidence="3">
    <location>
        <begin position="68"/>
        <end position="115"/>
    </location>
</feature>
<dbReference type="PROSITE" id="PS00463">
    <property type="entry name" value="ZN2_CY6_FUNGAL_1"/>
    <property type="match status" value="1"/>
</dbReference>
<dbReference type="GO" id="GO:0008270">
    <property type="term" value="F:zinc ion binding"/>
    <property type="evidence" value="ECO:0007669"/>
    <property type="project" value="InterPro"/>
</dbReference>
<dbReference type="PROSITE" id="PS50048">
    <property type="entry name" value="ZN2_CY6_FUNGAL_2"/>
    <property type="match status" value="1"/>
</dbReference>
<dbReference type="InterPro" id="IPR050797">
    <property type="entry name" value="Carb_Metab_Trans_Reg"/>
</dbReference>
<dbReference type="OrthoDB" id="3034343at2759"/>
<dbReference type="AlphaFoldDB" id="A0A9N9LQV8"/>
<dbReference type="InterPro" id="IPR007219">
    <property type="entry name" value="XnlR_reg_dom"/>
</dbReference>
<evidence type="ECO:0000259" key="4">
    <source>
        <dbReference type="PROSITE" id="PS50048"/>
    </source>
</evidence>
<dbReference type="SMART" id="SM00906">
    <property type="entry name" value="Fungal_trans"/>
    <property type="match status" value="1"/>
</dbReference>
<evidence type="ECO:0000313" key="5">
    <source>
        <dbReference type="EMBL" id="CAG8977727.1"/>
    </source>
</evidence>
<reference evidence="5" key="1">
    <citation type="submission" date="2021-07" db="EMBL/GenBank/DDBJ databases">
        <authorList>
            <person name="Durling M."/>
        </authorList>
    </citation>
    <scope>NUCLEOTIDE SEQUENCE</scope>
</reference>
<dbReference type="Pfam" id="PF04082">
    <property type="entry name" value="Fungal_trans"/>
    <property type="match status" value="1"/>
</dbReference>
<dbReference type="CDD" id="cd12148">
    <property type="entry name" value="fungal_TF_MHR"/>
    <property type="match status" value="1"/>
</dbReference>
<gene>
    <name evidence="5" type="ORF">HYALB_00012162</name>
</gene>
<dbReference type="InterPro" id="IPR036864">
    <property type="entry name" value="Zn2-C6_fun-type_DNA-bd_sf"/>
</dbReference>
<feature type="region of interest" description="Disordered" evidence="3">
    <location>
        <begin position="1"/>
        <end position="22"/>
    </location>
</feature>
<sequence>MDKMHGAGPPESQVNVGRKYKSRKERPCDACRKRKICCTRDAYENACSLCKTRGESCTYVLPPNVRRNRQVSTARQSASTSASGSRPGTSGGNRAASSPRAFPSQANRQKILPSSVPESKPEWICQVVGMSGDQDPYVLRHCSFNHLNCYKAHNWAILRVKGDSELPLHFTVVPDTQLDARPNYYPITDTEAIVAPYGNDLLRTYFEVVHVSYPLLDPSRFEKPLPNGDPLMAVMYNLANPFCQASPPFFEPPLNDFIQQASVSSPQKQKQLLTLLRLPIEQRHPRLETLEASLLHLHRTPAIQQSPVLPAWYPDVGALVGLTNDLGLNISPLSWSLSQADCNRRIRIWWGVYITDKWTALGAGRPSYLNDENSNVPLPTISNFSHTGLKGENIGIGPALQFITMAHLTTILSDILSTFYTLKSHDILRALPVSTIFSLLDTFQSRLHTFHETHLIPLYNIGSPQSSSGMGQVVLDSTGTTVLSFYTVQAVLYRAVLRVLDINNPSYQGVRDQAKTVLVSVVSFVEKLGLGRLRAFWWCPQSRVSFSLLGSFMFQQLLTSISPSDIEFWSHTIAHYRSILRLQSQTWEVAKLACIRMDLLATGMGMGMGNVEEVNGNGVNGQQLGGMGTDKFGNFNMNVNGGIMPGSAEEWIQRQGHEGMLLC</sequence>
<evidence type="ECO:0000256" key="1">
    <source>
        <dbReference type="ARBA" id="ARBA00022723"/>
    </source>
</evidence>
<organism evidence="5 6">
    <name type="scientific">Hymenoscyphus albidus</name>
    <dbReference type="NCBI Taxonomy" id="595503"/>
    <lineage>
        <taxon>Eukaryota</taxon>
        <taxon>Fungi</taxon>
        <taxon>Dikarya</taxon>
        <taxon>Ascomycota</taxon>
        <taxon>Pezizomycotina</taxon>
        <taxon>Leotiomycetes</taxon>
        <taxon>Helotiales</taxon>
        <taxon>Helotiaceae</taxon>
        <taxon>Hymenoscyphus</taxon>
    </lineage>
</organism>
<evidence type="ECO:0000313" key="6">
    <source>
        <dbReference type="Proteomes" id="UP000701801"/>
    </source>
</evidence>
<dbReference type="GO" id="GO:0003677">
    <property type="term" value="F:DNA binding"/>
    <property type="evidence" value="ECO:0007669"/>
    <property type="project" value="InterPro"/>
</dbReference>
<keyword evidence="2" id="KW-0539">Nucleus</keyword>
<dbReference type="GO" id="GO:0006351">
    <property type="term" value="P:DNA-templated transcription"/>
    <property type="evidence" value="ECO:0007669"/>
    <property type="project" value="InterPro"/>
</dbReference>
<dbReference type="SMART" id="SM00066">
    <property type="entry name" value="GAL4"/>
    <property type="match status" value="1"/>
</dbReference>
<feature type="compositionally biased region" description="Low complexity" evidence="3">
    <location>
        <begin position="72"/>
        <end position="88"/>
    </location>
</feature>